<keyword evidence="2" id="KW-1185">Reference proteome</keyword>
<proteinExistence type="predicted"/>
<protein>
    <submittedName>
        <fullName evidence="1">Uncharacterized protein</fullName>
    </submittedName>
</protein>
<reference evidence="1" key="1">
    <citation type="submission" date="2022-07" db="EMBL/GenBank/DDBJ databases">
        <title>Genome Sequence of Phlebia brevispora.</title>
        <authorList>
            <person name="Buettner E."/>
        </authorList>
    </citation>
    <scope>NUCLEOTIDE SEQUENCE</scope>
    <source>
        <strain evidence="1">MPL23</strain>
    </source>
</reference>
<comment type="caution">
    <text evidence="1">The sequence shown here is derived from an EMBL/GenBank/DDBJ whole genome shotgun (WGS) entry which is preliminary data.</text>
</comment>
<sequence length="301" mass="32844">MLTQSVFISPGCSRVQRTNGYELHYRPLLNSARSQATLSRNPIVRRFFRVYWNTRFPKECSPVTPAPGNAQHSDCVDGAVVPAAAQSSFSPDVRASEHSLTQLHNAEVRITALDEKGVATRILTLFKMSTRDEAIFSHMLTQCTGSRVSGDTPVLTSTENAVRSLLFIGTLPVSAMSCLFARAIVPYDPAADDHFGAGSCRPDMACDGIFVVDSVKVYMPVKKVYEGPVAYAGQISAISITPNRVWLISGSGIRSILRVLATQTWSKGSLSQGWIDLAVDSKPSKMVHELDEVVQVLKELP</sequence>
<dbReference type="EMBL" id="JANHOG010000338">
    <property type="protein sequence ID" value="KAJ3555366.1"/>
    <property type="molecule type" value="Genomic_DNA"/>
</dbReference>
<name>A0ACC1T8B5_9APHY</name>
<organism evidence="1 2">
    <name type="scientific">Phlebia brevispora</name>
    <dbReference type="NCBI Taxonomy" id="194682"/>
    <lineage>
        <taxon>Eukaryota</taxon>
        <taxon>Fungi</taxon>
        <taxon>Dikarya</taxon>
        <taxon>Basidiomycota</taxon>
        <taxon>Agaricomycotina</taxon>
        <taxon>Agaricomycetes</taxon>
        <taxon>Polyporales</taxon>
        <taxon>Meruliaceae</taxon>
        <taxon>Phlebia</taxon>
    </lineage>
</organism>
<accession>A0ACC1T8B5</accession>
<dbReference type="Proteomes" id="UP001148662">
    <property type="component" value="Unassembled WGS sequence"/>
</dbReference>
<gene>
    <name evidence="1" type="ORF">NM688_g2617</name>
</gene>
<evidence type="ECO:0000313" key="2">
    <source>
        <dbReference type="Proteomes" id="UP001148662"/>
    </source>
</evidence>
<evidence type="ECO:0000313" key="1">
    <source>
        <dbReference type="EMBL" id="KAJ3555366.1"/>
    </source>
</evidence>